<feature type="non-terminal residue" evidence="1">
    <location>
        <position position="131"/>
    </location>
</feature>
<dbReference type="EMBL" id="CADCTZ010001327">
    <property type="protein sequence ID" value="CAA9391165.1"/>
    <property type="molecule type" value="Genomic_DNA"/>
</dbReference>
<proteinExistence type="predicted"/>
<name>A0A6J4NKU8_9CYAN</name>
<protein>
    <submittedName>
        <fullName evidence="1">Uncharacterized protein</fullName>
    </submittedName>
</protein>
<accession>A0A6J4NKU8</accession>
<reference evidence="1" key="1">
    <citation type="submission" date="2020-02" db="EMBL/GenBank/DDBJ databases">
        <authorList>
            <person name="Meier V. D."/>
        </authorList>
    </citation>
    <scope>NUCLEOTIDE SEQUENCE</scope>
    <source>
        <strain evidence="1">AVDCRST_MAG84</strain>
    </source>
</reference>
<dbReference type="AlphaFoldDB" id="A0A6J4NKU8"/>
<gene>
    <name evidence="1" type="ORF">AVDCRST_MAG84-5600</name>
</gene>
<evidence type="ECO:0000313" key="1">
    <source>
        <dbReference type="EMBL" id="CAA9391165.1"/>
    </source>
</evidence>
<organism evidence="1">
    <name type="scientific">uncultured Microcoleus sp</name>
    <dbReference type="NCBI Taxonomy" id="259945"/>
    <lineage>
        <taxon>Bacteria</taxon>
        <taxon>Bacillati</taxon>
        <taxon>Cyanobacteriota</taxon>
        <taxon>Cyanophyceae</taxon>
        <taxon>Oscillatoriophycideae</taxon>
        <taxon>Oscillatoriales</taxon>
        <taxon>Microcoleaceae</taxon>
        <taxon>Microcoleus</taxon>
        <taxon>environmental samples</taxon>
    </lineage>
</organism>
<sequence>MTQINGFGANAQEFEYPKLVANIRLKLVLQQFEIEPATKMVNFKVVKKGAYLEMAAYSINLRQKILSAWQNLEGTQKKLAKPFTAYALTVTKGAETIVGFNEAAPKKILSEAAVTGLQPGESLLGIDFRPA</sequence>